<name>A0A514TUV2_9CAUD</name>
<evidence type="ECO:0000313" key="1">
    <source>
        <dbReference type="EMBL" id="QDJ96792.1"/>
    </source>
</evidence>
<reference evidence="1" key="1">
    <citation type="submission" date="2019-06" db="EMBL/GenBank/DDBJ databases">
        <title>Complete genome sequence of Aeromonas hydrophila bacteriophage PS1.</title>
        <authorList>
            <person name="Rai S."/>
            <person name="Tyagi A."/>
            <person name="Kumar N."/>
            <person name="Singh N."/>
        </authorList>
    </citation>
    <scope>NUCLEOTIDE SEQUENCE [LARGE SCALE GENOMIC DNA]</scope>
</reference>
<sequence>MEMTVSVTEFTDNTTLFWQGVETARKNFKQTQVVGFSNIIELNETIKVEFWNQCNEEGDLNVSCLVPGLGSSGTLGFSYSEVQEDEIPEEAYGNHLLIFINSLVKHLGHKAYQQWCEETDFISYIDQLNTDRMTELLPKGFGLILEPEVRGYDLQVVDSEGQLLYRASGENVLDFEENTSWDKLKLEIKLAWMTVYVNGLAFKDQKVII</sequence>
<keyword evidence="2" id="KW-1185">Reference proteome</keyword>
<dbReference type="Proteomes" id="UP000317703">
    <property type="component" value="Segment"/>
</dbReference>
<organism evidence="1 2">
    <name type="scientific">Aeromonas phage PS1</name>
    <dbReference type="NCBI Taxonomy" id="2591406"/>
    <lineage>
        <taxon>Viruses</taxon>
        <taxon>Duplodnaviria</taxon>
        <taxon>Heunggongvirae</taxon>
        <taxon>Uroviricota</taxon>
        <taxon>Caudoviricetes</taxon>
        <taxon>Chimalliviridae</taxon>
        <taxon>Ferozepurvirus</taxon>
        <taxon>Ferozepurvirus PS1</taxon>
    </lineage>
</organism>
<evidence type="ECO:0000313" key="2">
    <source>
        <dbReference type="Proteomes" id="UP000317703"/>
    </source>
</evidence>
<gene>
    <name evidence="1" type="ORF">PS1_0033</name>
</gene>
<proteinExistence type="predicted"/>
<protein>
    <submittedName>
        <fullName evidence="1">Uncharacterized protein</fullName>
    </submittedName>
</protein>
<dbReference type="EMBL" id="MN032614">
    <property type="protein sequence ID" value="QDJ96792.1"/>
    <property type="molecule type" value="Genomic_DNA"/>
</dbReference>
<accession>A0A514TUV2</accession>